<keyword evidence="2" id="KW-1185">Reference proteome</keyword>
<comment type="caution">
    <text evidence="1">The sequence shown here is derived from an EMBL/GenBank/DDBJ whole genome shotgun (WGS) entry which is preliminary data.</text>
</comment>
<organism evidence="1 2">
    <name type="scientific">Rhodotorula paludigena</name>
    <dbReference type="NCBI Taxonomy" id="86838"/>
    <lineage>
        <taxon>Eukaryota</taxon>
        <taxon>Fungi</taxon>
        <taxon>Dikarya</taxon>
        <taxon>Basidiomycota</taxon>
        <taxon>Pucciniomycotina</taxon>
        <taxon>Microbotryomycetes</taxon>
        <taxon>Sporidiobolales</taxon>
        <taxon>Sporidiobolaceae</taxon>
        <taxon>Rhodotorula</taxon>
    </lineage>
</organism>
<protein>
    <submittedName>
        <fullName evidence="1">Uncharacterized protein</fullName>
    </submittedName>
</protein>
<name>A0AAV5GWL6_9BASI</name>
<evidence type="ECO:0000313" key="2">
    <source>
        <dbReference type="Proteomes" id="UP001342314"/>
    </source>
</evidence>
<sequence length="192" mass="21749">MSADWYRFRKALRSAIKARLKQLPGELSHAADDAHRDRLREAQRTLEHALAPTRSDSSKSYLRRTLDPAWWATVPEPRNEAARWAELVESAVKENGDDLVVVPARIERITAPGSTERQFLNNLWSALGLGIHELNKLPADLIGTQRLARQQNSVTPEHSLAKGSRNLVQLGYRQAALYSIPDRTQWVKSRLV</sequence>
<dbReference type="AlphaFoldDB" id="A0AAV5GWL6"/>
<dbReference type="EMBL" id="BQKY01000014">
    <property type="protein sequence ID" value="GJN93427.1"/>
    <property type="molecule type" value="Genomic_DNA"/>
</dbReference>
<evidence type="ECO:0000313" key="1">
    <source>
        <dbReference type="EMBL" id="GJN93427.1"/>
    </source>
</evidence>
<dbReference type="Proteomes" id="UP001342314">
    <property type="component" value="Unassembled WGS sequence"/>
</dbReference>
<accession>A0AAV5GWL6</accession>
<reference evidence="1 2" key="1">
    <citation type="submission" date="2021-12" db="EMBL/GenBank/DDBJ databases">
        <title>High titer production of polyol ester of fatty acids by Rhodotorula paludigena BS15 towards product separation-free biomass refinery.</title>
        <authorList>
            <person name="Mano J."/>
            <person name="Ono H."/>
            <person name="Tanaka T."/>
            <person name="Naito K."/>
            <person name="Sushida H."/>
            <person name="Ike M."/>
            <person name="Tokuyasu K."/>
            <person name="Kitaoka M."/>
        </authorList>
    </citation>
    <scope>NUCLEOTIDE SEQUENCE [LARGE SCALE GENOMIC DNA]</scope>
    <source>
        <strain evidence="1 2">BS15</strain>
    </source>
</reference>
<gene>
    <name evidence="1" type="ORF">Rhopal_006482-T1</name>
</gene>
<proteinExistence type="predicted"/>